<feature type="transmembrane region" description="Helical" evidence="1">
    <location>
        <begin position="37"/>
        <end position="56"/>
    </location>
</feature>
<comment type="caution">
    <text evidence="3">The sequence shown here is derived from an EMBL/GenBank/DDBJ whole genome shotgun (WGS) entry which is preliminary data.</text>
</comment>
<evidence type="ECO:0000256" key="1">
    <source>
        <dbReference type="SAM" id="Phobius"/>
    </source>
</evidence>
<keyword evidence="2" id="KW-0732">Signal</keyword>
<feature type="transmembrane region" description="Helical" evidence="1">
    <location>
        <begin position="111"/>
        <end position="128"/>
    </location>
</feature>
<dbReference type="InterPro" id="IPR007038">
    <property type="entry name" value="HupE_UreJ"/>
</dbReference>
<name>A0ABW5QNZ2_9HYPH</name>
<dbReference type="PIRSF" id="PIRSF016919">
    <property type="entry name" value="HupE_UreJ"/>
    <property type="match status" value="1"/>
</dbReference>
<protein>
    <submittedName>
        <fullName evidence="3">HupE/UreJ family protein</fullName>
    </submittedName>
</protein>
<accession>A0ABW5QNZ2</accession>
<evidence type="ECO:0000313" key="4">
    <source>
        <dbReference type="Proteomes" id="UP001597521"/>
    </source>
</evidence>
<sequence length="195" mass="19205">MRLIPALLLLAVTPSLALAHAGHVPADGFAYGFGHPLGGIDHVLAMVVVGVFAFVLGGRALWAVPLAFVGMMAGGFLLGAAQIQLPLVELGIAVSSIVIGAAAATGRPLPVAAAAALVGVFAVFHGHAHGTEMPADMAGLTYAAGFMAATALLHLAGIAGSLGVAQVLGRHGRVAARLAGGLFALGGLGVLAGWM</sequence>
<feature type="transmembrane region" description="Helical" evidence="1">
    <location>
        <begin position="174"/>
        <end position="194"/>
    </location>
</feature>
<keyword evidence="1" id="KW-0472">Membrane</keyword>
<keyword evidence="4" id="KW-1185">Reference proteome</keyword>
<evidence type="ECO:0000256" key="2">
    <source>
        <dbReference type="SAM" id="SignalP"/>
    </source>
</evidence>
<evidence type="ECO:0000313" key="3">
    <source>
        <dbReference type="EMBL" id="MFD2649457.1"/>
    </source>
</evidence>
<keyword evidence="1" id="KW-1133">Transmembrane helix</keyword>
<dbReference type="EMBL" id="JBHUNP010000001">
    <property type="protein sequence ID" value="MFD2649457.1"/>
    <property type="molecule type" value="Genomic_DNA"/>
</dbReference>
<proteinExistence type="predicted"/>
<feature type="transmembrane region" description="Helical" evidence="1">
    <location>
        <begin position="140"/>
        <end position="162"/>
    </location>
</feature>
<gene>
    <name evidence="3" type="ORF">ACFSX5_16850</name>
</gene>
<dbReference type="Proteomes" id="UP001597521">
    <property type="component" value="Unassembled WGS sequence"/>
</dbReference>
<dbReference type="RefSeq" id="WP_386835003.1">
    <property type="nucleotide sequence ID" value="NZ_JBHUNP010000001.1"/>
</dbReference>
<dbReference type="Pfam" id="PF04955">
    <property type="entry name" value="HupE_UreJ"/>
    <property type="match status" value="1"/>
</dbReference>
<organism evidence="3 4">
    <name type="scientific">Devosia albogilva</name>
    <dbReference type="NCBI Taxonomy" id="429726"/>
    <lineage>
        <taxon>Bacteria</taxon>
        <taxon>Pseudomonadati</taxon>
        <taxon>Pseudomonadota</taxon>
        <taxon>Alphaproteobacteria</taxon>
        <taxon>Hyphomicrobiales</taxon>
        <taxon>Devosiaceae</taxon>
        <taxon>Devosia</taxon>
    </lineage>
</organism>
<feature type="signal peptide" evidence="2">
    <location>
        <begin position="1"/>
        <end position="19"/>
    </location>
</feature>
<feature type="transmembrane region" description="Helical" evidence="1">
    <location>
        <begin position="63"/>
        <end position="81"/>
    </location>
</feature>
<reference evidence="4" key="1">
    <citation type="journal article" date="2019" name="Int. J. Syst. Evol. Microbiol.">
        <title>The Global Catalogue of Microorganisms (GCM) 10K type strain sequencing project: providing services to taxonomists for standard genome sequencing and annotation.</title>
        <authorList>
            <consortium name="The Broad Institute Genomics Platform"/>
            <consortium name="The Broad Institute Genome Sequencing Center for Infectious Disease"/>
            <person name="Wu L."/>
            <person name="Ma J."/>
        </authorList>
    </citation>
    <scope>NUCLEOTIDE SEQUENCE [LARGE SCALE GENOMIC DNA]</scope>
    <source>
        <strain evidence="4">CCM 7427</strain>
    </source>
</reference>
<keyword evidence="1" id="KW-0812">Transmembrane</keyword>
<feature type="chain" id="PRO_5045537229" evidence="2">
    <location>
        <begin position="20"/>
        <end position="195"/>
    </location>
</feature>